<evidence type="ECO:0000313" key="1">
    <source>
        <dbReference type="EMBL" id="AOR29797.1"/>
    </source>
</evidence>
<protein>
    <submittedName>
        <fullName evidence="1">Uncharacterized protein</fullName>
    </submittedName>
</protein>
<accession>A0A1D7Y2I5</accession>
<evidence type="ECO:0000313" key="2">
    <source>
        <dbReference type="Proteomes" id="UP000094960"/>
    </source>
</evidence>
<dbReference type="EMBL" id="CP017248">
    <property type="protein sequence ID" value="AOR29797.1"/>
    <property type="molecule type" value="Genomic_DNA"/>
</dbReference>
<dbReference type="AlphaFoldDB" id="A0A1D7Y2I5"/>
<sequence>MGFLVLCTYRLSVKNLATRKKPKFCLSSVCSAAYMGTKTALPPSQCPAVRIRLCPGLSTTLAVQWCACIRWVVGPCRK</sequence>
<dbReference type="KEGG" id="spun:BFF78_00660"/>
<dbReference type="Proteomes" id="UP000094960">
    <property type="component" value="Chromosome"/>
</dbReference>
<name>A0A1D7Y2I5_9ACTN</name>
<organism evidence="1 2">
    <name type="scientific">Streptomyces fodineus</name>
    <dbReference type="NCBI Taxonomy" id="1904616"/>
    <lineage>
        <taxon>Bacteria</taxon>
        <taxon>Bacillati</taxon>
        <taxon>Actinomycetota</taxon>
        <taxon>Actinomycetes</taxon>
        <taxon>Kitasatosporales</taxon>
        <taxon>Streptomycetaceae</taxon>
        <taxon>Streptomyces</taxon>
    </lineage>
</organism>
<reference evidence="2" key="1">
    <citation type="submission" date="2016-09" db="EMBL/GenBank/DDBJ databases">
        <title>Streptomyces puniciscabiei strain:TW1S1 Genome sequencing and assembly.</title>
        <authorList>
            <person name="Kim M.-K."/>
            <person name="Kim S.B."/>
        </authorList>
    </citation>
    <scope>NUCLEOTIDE SEQUENCE [LARGE SCALE GENOMIC DNA]</scope>
    <source>
        <strain evidence="2">TW1S1</strain>
    </source>
</reference>
<gene>
    <name evidence="1" type="ORF">BFF78_00660</name>
</gene>
<proteinExistence type="predicted"/>
<keyword evidence="2" id="KW-1185">Reference proteome</keyword>